<dbReference type="NCBIfam" id="TIGR00580">
    <property type="entry name" value="mfd"/>
    <property type="match status" value="1"/>
</dbReference>
<keyword evidence="4 13" id="KW-0227">DNA damage</keyword>
<keyword evidence="2 13" id="KW-0963">Cytoplasm</keyword>
<dbReference type="Gene3D" id="2.40.10.170">
    <property type="match status" value="1"/>
</dbReference>
<dbReference type="Pfam" id="PF02559">
    <property type="entry name" value="CarD_TRCF_RID"/>
    <property type="match status" value="1"/>
</dbReference>
<keyword evidence="7 13" id="KW-0067">ATP-binding</keyword>
<dbReference type="Gene3D" id="3.90.1150.50">
    <property type="entry name" value="Transcription-repair-coupling factor, D7 domain"/>
    <property type="match status" value="1"/>
</dbReference>
<evidence type="ECO:0000259" key="15">
    <source>
        <dbReference type="PROSITE" id="PS51192"/>
    </source>
</evidence>
<reference evidence="17 18" key="1">
    <citation type="submission" date="2017-08" db="EMBL/GenBank/DDBJ databases">
        <title>Fine stratification of microbial communities through a metagenomic profile of the photic zone.</title>
        <authorList>
            <person name="Haro-Moreno J.M."/>
            <person name="Lopez-Perez M."/>
            <person name="De La Torre J."/>
            <person name="Picazo A."/>
            <person name="Camacho A."/>
            <person name="Rodriguez-Valera F."/>
        </authorList>
    </citation>
    <scope>NUCLEOTIDE SEQUENCE [LARGE SCALE GENOMIC DNA]</scope>
    <source>
        <strain evidence="17">MED-G24</strain>
    </source>
</reference>
<evidence type="ECO:0000256" key="5">
    <source>
        <dbReference type="ARBA" id="ARBA00022801"/>
    </source>
</evidence>
<dbReference type="HAMAP" id="MF_00969">
    <property type="entry name" value="TRCF"/>
    <property type="match status" value="1"/>
</dbReference>
<organism evidence="17 18">
    <name type="scientific">OM182 bacterium MED-G24</name>
    <dbReference type="NCBI Taxonomy" id="1986255"/>
    <lineage>
        <taxon>Bacteria</taxon>
        <taxon>Pseudomonadati</taxon>
        <taxon>Pseudomonadota</taxon>
        <taxon>Gammaproteobacteria</taxon>
        <taxon>OMG group</taxon>
        <taxon>OM182 clade</taxon>
    </lineage>
</organism>
<dbReference type="Gene3D" id="3.40.50.300">
    <property type="entry name" value="P-loop containing nucleotide triphosphate hydrolases"/>
    <property type="match status" value="2"/>
</dbReference>
<dbReference type="AlphaFoldDB" id="A0A2A5WMM7"/>
<dbReference type="CDD" id="cd17991">
    <property type="entry name" value="DEXHc_TRCF"/>
    <property type="match status" value="1"/>
</dbReference>
<proteinExistence type="inferred from homology"/>
<dbReference type="Pfam" id="PF17757">
    <property type="entry name" value="UvrB_inter"/>
    <property type="match status" value="1"/>
</dbReference>
<dbReference type="Gene3D" id="3.40.50.11180">
    <property type="match status" value="1"/>
</dbReference>
<dbReference type="SMART" id="SM01058">
    <property type="entry name" value="CarD_TRCF"/>
    <property type="match status" value="1"/>
</dbReference>
<dbReference type="FunFam" id="3.40.50.300:FF:000300">
    <property type="entry name" value="Transcription-repair-coupling factor"/>
    <property type="match status" value="1"/>
</dbReference>
<dbReference type="SUPFAM" id="SSF141259">
    <property type="entry name" value="CarD-like"/>
    <property type="match status" value="1"/>
</dbReference>
<dbReference type="InterPro" id="IPR036101">
    <property type="entry name" value="CarD-like/TRCF_RID_sf"/>
</dbReference>
<dbReference type="GO" id="GO:0003684">
    <property type="term" value="F:damaged DNA binding"/>
    <property type="evidence" value="ECO:0007669"/>
    <property type="project" value="InterPro"/>
</dbReference>
<sequence length="1151" mass="129313">MFNKARFSVPTIGHRRDWGQLQGAAAAEAIANVAHGSARPTIVVCADALASGRMADALRFFSRGDTPIETFPDWETLLYDTFSPHQEIISDRLRLLSTLHRFQGILVVPATTLMHRIPPRSFTLASSLSLDKGQRFDINAVRTQLQTAAYVCVETVYEPGEYAVRGSIMDIFPSGSAHPYRIDLFDNEIDTLRSFDAETQRSIDHVDTIRLLSAREFPLTADAIRHFQDRWHQAFIDHDPRRASLYQDVSAGMSPAGIEYYLPLFFDELECLLDYLPPESLICLNEIGNTLEHFWDDASSRYENLRYDVERPILPPETILYRPDTLLARCNTMARINIHQEAHTKGDNFETQPVPDVTLAERSTHPVSKLADFLSSHSEPVLLITDSSGRREVVMELLSRHGLSPSPVDSWQSFESQAPVFGVAVAQIENGFHLPGEALLLTEQELFGEHVLQQRRRQQQKDASSELVIKSLTELRIGAPVVHIDHGIGRYLGLQTLDVDGRANEFLTLAYQDDARLYVPVSSLHLISRYSGSEEDLAPLSRLGGDSWEKAKRKAVEKIHDVAADLLNIYARREARIGHAFPEPEASYAKFAAAFPFEETPDQSVAIDRVLTDMTRQTPMDHLVCGDVGFGKTEVAMRAAFLAVNDGRQVAVLVPTTLLAQQHEETFRDRFADWPISVAGMSRFNTRSEQKDVMAAAAAGKVDIVIGTHALIQNKMAFDNLGLLIIDEEHRFGVRQKEKLKSLRSEVDILTLTATPIPRTLNMAMSGMRDLSIIATPPARRLSIRTFVRQRSDGLVKEAIARELMRGGQVYYLHNEVQTIENTAQEIAQLVPEARVVIGHGQMRERHLEKVMSDFYHKRANVLVCTTIIETGIDIPNANTIIMDRADKLGLAQVHQLRGRVGRSYHQAYAYLLTPHPKAMTADAVKRLDAISEAEDLGAGFILATHDLEIRGAGELLGEEQTGHLQAIGYSLFMELLNRAVQAIRDGKTPNMDQPLYEDTEINLHLPALIPEDYLPDVTNRLVLYKRISSANNEESLKDLQVEMIDRFGLLPDATKSLFRVTHMKLRADRLGIKRIDIGPSGGKIEFKADTGIDPGSIVELIQAEPHRYRLSGNNQLQVSETMDKHETRFRKLEHLLERLEARYQYVEQSA</sequence>
<dbReference type="InterPro" id="IPR004576">
    <property type="entry name" value="Mfd"/>
</dbReference>
<keyword evidence="3 13" id="KW-0547">Nucleotide-binding</keyword>
<comment type="similarity">
    <text evidence="10 13">In the N-terminal section; belongs to the UvrB family.</text>
</comment>
<evidence type="ECO:0000256" key="12">
    <source>
        <dbReference type="ARBA" id="ARBA00070128"/>
    </source>
</evidence>
<evidence type="ECO:0000256" key="14">
    <source>
        <dbReference type="SAM" id="Coils"/>
    </source>
</evidence>
<protein>
    <recommendedName>
        <fullName evidence="12 13">Transcription-repair-coupling factor</fullName>
        <shortName evidence="13">TRCF</shortName>
        <ecNumber evidence="13">3.6.4.-</ecNumber>
    </recommendedName>
</protein>
<feature type="coiled-coil region" evidence="14">
    <location>
        <begin position="1123"/>
        <end position="1150"/>
    </location>
</feature>
<gene>
    <name evidence="13" type="primary">mfd</name>
    <name evidence="17" type="ORF">CNE99_08075</name>
</gene>
<dbReference type="SUPFAM" id="SSF52540">
    <property type="entry name" value="P-loop containing nucleoside triphosphate hydrolases"/>
    <property type="match status" value="4"/>
</dbReference>
<evidence type="ECO:0000256" key="10">
    <source>
        <dbReference type="ARBA" id="ARBA00061104"/>
    </source>
</evidence>
<dbReference type="PROSITE" id="PS51192">
    <property type="entry name" value="HELICASE_ATP_BIND_1"/>
    <property type="match status" value="1"/>
</dbReference>
<dbReference type="GO" id="GO:0005524">
    <property type="term" value="F:ATP binding"/>
    <property type="evidence" value="ECO:0007669"/>
    <property type="project" value="UniProtKB-UniRule"/>
</dbReference>
<evidence type="ECO:0000256" key="13">
    <source>
        <dbReference type="HAMAP-Rule" id="MF_00969"/>
    </source>
</evidence>
<dbReference type="InterPro" id="IPR005118">
    <property type="entry name" value="TRCF_C"/>
</dbReference>
<evidence type="ECO:0000256" key="8">
    <source>
        <dbReference type="ARBA" id="ARBA00023125"/>
    </source>
</evidence>
<feature type="domain" description="Helicase ATP-binding" evidence="15">
    <location>
        <begin position="613"/>
        <end position="774"/>
    </location>
</feature>
<dbReference type="SMART" id="SM00982">
    <property type="entry name" value="TRCF"/>
    <property type="match status" value="1"/>
</dbReference>
<keyword evidence="8 13" id="KW-0238">DNA-binding</keyword>
<dbReference type="Proteomes" id="UP000219327">
    <property type="component" value="Unassembled WGS sequence"/>
</dbReference>
<evidence type="ECO:0000256" key="6">
    <source>
        <dbReference type="ARBA" id="ARBA00022806"/>
    </source>
</evidence>
<keyword evidence="14" id="KW-0175">Coiled coil</keyword>
<dbReference type="Pfam" id="PF00270">
    <property type="entry name" value="DEAD"/>
    <property type="match status" value="1"/>
</dbReference>
<comment type="caution">
    <text evidence="17">The sequence shown here is derived from an EMBL/GenBank/DDBJ whole genome shotgun (WGS) entry which is preliminary data.</text>
</comment>
<dbReference type="NCBIfam" id="NF007966">
    <property type="entry name" value="PRK10689.1"/>
    <property type="match status" value="1"/>
</dbReference>
<dbReference type="GO" id="GO:0006355">
    <property type="term" value="P:regulation of DNA-templated transcription"/>
    <property type="evidence" value="ECO:0007669"/>
    <property type="project" value="UniProtKB-UniRule"/>
</dbReference>
<dbReference type="InterPro" id="IPR047112">
    <property type="entry name" value="RecG/Mfd"/>
</dbReference>
<evidence type="ECO:0000256" key="11">
    <source>
        <dbReference type="ARBA" id="ARBA00061399"/>
    </source>
</evidence>
<dbReference type="FunFam" id="3.40.50.300:FF:000546">
    <property type="entry name" value="Transcription-repair-coupling factor"/>
    <property type="match status" value="1"/>
</dbReference>
<dbReference type="PROSITE" id="PS51194">
    <property type="entry name" value="HELICASE_CTER"/>
    <property type="match status" value="1"/>
</dbReference>
<evidence type="ECO:0000256" key="1">
    <source>
        <dbReference type="ARBA" id="ARBA00004496"/>
    </source>
</evidence>
<evidence type="ECO:0000256" key="3">
    <source>
        <dbReference type="ARBA" id="ARBA00022741"/>
    </source>
</evidence>
<evidence type="ECO:0000256" key="2">
    <source>
        <dbReference type="ARBA" id="ARBA00022490"/>
    </source>
</evidence>
<dbReference type="InterPro" id="IPR014001">
    <property type="entry name" value="Helicase_ATP-bd"/>
</dbReference>
<name>A0A2A5WMM7_9GAMM</name>
<dbReference type="Pfam" id="PF00271">
    <property type="entry name" value="Helicase_C"/>
    <property type="match status" value="1"/>
</dbReference>
<dbReference type="GO" id="GO:0000716">
    <property type="term" value="P:transcription-coupled nucleotide-excision repair, DNA damage recognition"/>
    <property type="evidence" value="ECO:0007669"/>
    <property type="project" value="UniProtKB-UniRule"/>
</dbReference>
<dbReference type="Pfam" id="PF03461">
    <property type="entry name" value="TRCF"/>
    <property type="match status" value="1"/>
</dbReference>
<keyword evidence="6" id="KW-0347">Helicase</keyword>
<dbReference type="InterPro" id="IPR048635">
    <property type="entry name" value="MFD_D3"/>
</dbReference>
<dbReference type="InterPro" id="IPR041471">
    <property type="entry name" value="UvrB_inter"/>
</dbReference>
<feature type="domain" description="Helicase C-terminal" evidence="16">
    <location>
        <begin position="787"/>
        <end position="951"/>
    </location>
</feature>
<dbReference type="GO" id="GO:0005737">
    <property type="term" value="C:cytoplasm"/>
    <property type="evidence" value="ECO:0007669"/>
    <property type="project" value="UniProtKB-SubCell"/>
</dbReference>
<dbReference type="PANTHER" id="PTHR47964">
    <property type="entry name" value="ATP-DEPENDENT DNA HELICASE HOMOLOG RECG, CHLOROPLASTIC"/>
    <property type="match status" value="1"/>
</dbReference>
<dbReference type="SMART" id="SM00487">
    <property type="entry name" value="DEXDc"/>
    <property type="match status" value="1"/>
</dbReference>
<dbReference type="EC" id="3.6.4.-" evidence="13"/>
<dbReference type="SUPFAM" id="SSF143517">
    <property type="entry name" value="TRCF domain-like"/>
    <property type="match status" value="1"/>
</dbReference>
<evidence type="ECO:0000313" key="18">
    <source>
        <dbReference type="Proteomes" id="UP000219327"/>
    </source>
</evidence>
<accession>A0A2A5WMM7</accession>
<dbReference type="Gene3D" id="3.40.50.11140">
    <property type="match status" value="1"/>
</dbReference>
<dbReference type="PANTHER" id="PTHR47964:SF1">
    <property type="entry name" value="ATP-DEPENDENT DNA HELICASE HOMOLOG RECG, CHLOROPLASTIC"/>
    <property type="match status" value="1"/>
</dbReference>
<dbReference type="Gene3D" id="3.30.2060.10">
    <property type="entry name" value="Penicillin-binding protein 1b domain"/>
    <property type="match status" value="1"/>
</dbReference>
<comment type="subcellular location">
    <subcellularLocation>
        <location evidence="1 13">Cytoplasm</location>
    </subcellularLocation>
</comment>
<dbReference type="InterPro" id="IPR001650">
    <property type="entry name" value="Helicase_C-like"/>
</dbReference>
<evidence type="ECO:0000256" key="7">
    <source>
        <dbReference type="ARBA" id="ARBA00022840"/>
    </source>
</evidence>
<evidence type="ECO:0000313" key="17">
    <source>
        <dbReference type="EMBL" id="PDH37543.1"/>
    </source>
</evidence>
<dbReference type="InterPro" id="IPR037235">
    <property type="entry name" value="TRCF-like_C_D7"/>
</dbReference>
<comment type="function">
    <text evidence="13">Couples transcription and DNA repair by recognizing RNA polymerase (RNAP) stalled at DNA lesions. Mediates ATP-dependent release of RNAP and its truncated transcript from the DNA, and recruitment of nucleotide excision repair machinery to the damaged site.</text>
</comment>
<dbReference type="GO" id="GO:0016787">
    <property type="term" value="F:hydrolase activity"/>
    <property type="evidence" value="ECO:0007669"/>
    <property type="project" value="UniProtKB-KW"/>
</dbReference>
<dbReference type="InterPro" id="IPR027417">
    <property type="entry name" value="P-loop_NTPase"/>
</dbReference>
<dbReference type="EMBL" id="NTKD01000047">
    <property type="protein sequence ID" value="PDH37543.1"/>
    <property type="molecule type" value="Genomic_DNA"/>
</dbReference>
<evidence type="ECO:0000256" key="4">
    <source>
        <dbReference type="ARBA" id="ARBA00022763"/>
    </source>
</evidence>
<keyword evidence="5 13" id="KW-0378">Hydrolase</keyword>
<dbReference type="GO" id="GO:0003678">
    <property type="term" value="F:DNA helicase activity"/>
    <property type="evidence" value="ECO:0007669"/>
    <property type="project" value="TreeGrafter"/>
</dbReference>
<evidence type="ECO:0000256" key="9">
    <source>
        <dbReference type="ARBA" id="ARBA00023204"/>
    </source>
</evidence>
<evidence type="ECO:0000259" key="16">
    <source>
        <dbReference type="PROSITE" id="PS51194"/>
    </source>
</evidence>
<comment type="similarity">
    <text evidence="11 13">In the C-terminal section; belongs to the helicase family. RecG subfamily.</text>
</comment>
<dbReference type="SMART" id="SM00490">
    <property type="entry name" value="HELICc"/>
    <property type="match status" value="1"/>
</dbReference>
<keyword evidence="9 13" id="KW-0234">DNA repair</keyword>
<dbReference type="Pfam" id="PF21132">
    <property type="entry name" value="MFD_D3"/>
    <property type="match status" value="1"/>
</dbReference>
<dbReference type="InterPro" id="IPR011545">
    <property type="entry name" value="DEAD/DEAH_box_helicase_dom"/>
</dbReference>
<dbReference type="InterPro" id="IPR003711">
    <property type="entry name" value="CarD-like/TRCF_RID"/>
</dbReference>